<protein>
    <submittedName>
        <fullName evidence="3">Protein BCP1, putative</fullName>
    </submittedName>
</protein>
<reference evidence="4" key="1">
    <citation type="submission" date="2016-05" db="EMBL/GenBank/DDBJ databases">
        <authorList>
            <person name="Naeem Raeece"/>
        </authorList>
    </citation>
    <scope>NUCLEOTIDE SEQUENCE [LARGE SCALE GENOMIC DNA]</scope>
</reference>
<feature type="compositionally biased region" description="Basic residues" evidence="2">
    <location>
        <begin position="66"/>
        <end position="84"/>
    </location>
</feature>
<dbReference type="PANTHER" id="PTHR13261">
    <property type="entry name" value="BRCA2 AND CDKN1A INTERACTING PROTEIN"/>
    <property type="match status" value="1"/>
</dbReference>
<dbReference type="EMBL" id="FLQU01000475">
    <property type="protein sequence ID" value="SBS86161.1"/>
    <property type="molecule type" value="Genomic_DNA"/>
</dbReference>
<organism evidence="3 4">
    <name type="scientific">Plasmodium ovale curtisi</name>
    <dbReference type="NCBI Taxonomy" id="864141"/>
    <lineage>
        <taxon>Eukaryota</taxon>
        <taxon>Sar</taxon>
        <taxon>Alveolata</taxon>
        <taxon>Apicomplexa</taxon>
        <taxon>Aconoidasida</taxon>
        <taxon>Haemosporida</taxon>
        <taxon>Plasmodiidae</taxon>
        <taxon>Plasmodium</taxon>
        <taxon>Plasmodium (Plasmodium)</taxon>
    </lineage>
</organism>
<dbReference type="Pfam" id="PF13862">
    <property type="entry name" value="BCCIP"/>
    <property type="match status" value="1"/>
</dbReference>
<dbReference type="Proteomes" id="UP000078560">
    <property type="component" value="Unassembled WGS sequence"/>
</dbReference>
<evidence type="ECO:0000256" key="2">
    <source>
        <dbReference type="SAM" id="MobiDB-lite"/>
    </source>
</evidence>
<proteinExistence type="inferred from homology"/>
<comment type="similarity">
    <text evidence="1">Belongs to the BCP1 family.</text>
</comment>
<dbReference type="PANTHER" id="PTHR13261:SF0">
    <property type="entry name" value="BRCA2 AND CDKN1A-INTERACTING PROTEIN"/>
    <property type="match status" value="1"/>
</dbReference>
<gene>
    <name evidence="3" type="ORF">POVCU2_0035580</name>
</gene>
<dbReference type="AlphaFoldDB" id="A0A1A8W4U0"/>
<sequence length="359" mass="42376">MECKITAESPKKQNGDEAGEAKCNKIERNIISERKGGEIMKEKENGNFSHNNKEKNVYNKIIMKNEKKKKKKNRKRERRKKKLLNRNDKEEQHTTNGRNNETKFKEEKGNNKNEELIVDFELVDPNDTFKDNVRILLKSTELYNSLKCSEQLINIICDQQNIGKFVQIANEEEKDNNIISFATIININQYDEINNLKEFLLDKIKKINKTEFQQSGNELTKLMSNGECNIGLLISSRLINCPIKLIPLIYKNIIDDVIWSQGVEDMEESEKKFYFFDYILFYTKVYKNVNDELIFSNYEEHHFFENKIHHVMWNTNNVKKFYEIANDKNSEVSYKEYATIFIIPFDMVSQTISKIPTTV</sequence>
<evidence type="ECO:0000256" key="1">
    <source>
        <dbReference type="ARBA" id="ARBA00006781"/>
    </source>
</evidence>
<feature type="compositionally biased region" description="Basic and acidic residues" evidence="2">
    <location>
        <begin position="1"/>
        <end position="57"/>
    </location>
</feature>
<evidence type="ECO:0000313" key="3">
    <source>
        <dbReference type="EMBL" id="SBS86161.1"/>
    </source>
</evidence>
<feature type="compositionally biased region" description="Basic and acidic residues" evidence="2">
    <location>
        <begin position="100"/>
        <end position="109"/>
    </location>
</feature>
<feature type="region of interest" description="Disordered" evidence="2">
    <location>
        <begin position="1"/>
        <end position="109"/>
    </location>
</feature>
<dbReference type="InterPro" id="IPR025602">
    <property type="entry name" value="BCP1_family"/>
</dbReference>
<name>A0A1A8W4U0_PLAOA</name>
<evidence type="ECO:0000313" key="4">
    <source>
        <dbReference type="Proteomes" id="UP000078560"/>
    </source>
</evidence>
<accession>A0A1A8W4U0</accession>
<dbReference type="GO" id="GO:0005634">
    <property type="term" value="C:nucleus"/>
    <property type="evidence" value="ECO:0007669"/>
    <property type="project" value="TreeGrafter"/>
</dbReference>